<gene>
    <name evidence="6" type="ORF">POTOM_055628</name>
</gene>
<evidence type="ECO:0000313" key="7">
    <source>
        <dbReference type="Proteomes" id="UP000886885"/>
    </source>
</evidence>
<feature type="compositionally biased region" description="Polar residues" evidence="5">
    <location>
        <begin position="91"/>
        <end position="100"/>
    </location>
</feature>
<evidence type="ECO:0000256" key="2">
    <source>
        <dbReference type="ARBA" id="ARBA00023015"/>
    </source>
</evidence>
<keyword evidence="4" id="KW-0539">Nucleus</keyword>
<dbReference type="GO" id="GO:0003713">
    <property type="term" value="F:transcription coactivator activity"/>
    <property type="evidence" value="ECO:0007669"/>
    <property type="project" value="TreeGrafter"/>
</dbReference>
<evidence type="ECO:0000313" key="6">
    <source>
        <dbReference type="EMBL" id="KAG6740188.1"/>
    </source>
</evidence>
<accession>A0A8X7XTX1</accession>
<sequence>MLPHQSSRVDLVELRTQIVKKIGVERSKKYFYYLNRFLSQKLSKSEFDKSCFRLLGRENLPLHNNLIRSILKNACQAKTPPPIYEAGPTKSLLQAPNSSPVREDGHEQSGSLIPNQNTPIWSNGVLPVSPRKIRSVIRDRKQRDRPSPLGPNGKVECISHQSIGTEDSGSKFVVENGESAPCDYQRPVQHLQTVAEQSENEREGSAQRPIEGSRIQSKDQTAFVEDGEEMEQANRLNFSRTPLLAPLGIPFCSASAGGARKTMPVASSGDFVRYYDSGELSDSEMLRKRMEQIAAAQGLGGVTMECANRLNNMLDLYLKRLIKSCVELVGARSLHDPRKHPVHKQQAQKVINRMWASNHMHMQSSSGPVEGTQEQRQHSSISMLDFKVAMELNPQQLVVDAPSSVSCCQDEPDVSPSVEARPLKDGNCGLSIQMSELSCCRSCMNQEIILQQPSQGKFQKECPQLVALLYDKHRCWLSAAIATDLKLFCIIYSQQRGSLRQFCRILLCSLLKESGKSYMGFWHNLVIFKSWGVISEECAGVKGNLPCICSGLHYELLYLNTHKMFACTCTMKDKGRGSLTDIDLELQSGLL</sequence>
<dbReference type="AlphaFoldDB" id="A0A8X7XTX1"/>
<organism evidence="6 7">
    <name type="scientific">Populus tomentosa</name>
    <name type="common">Chinese white poplar</name>
    <dbReference type="NCBI Taxonomy" id="118781"/>
    <lineage>
        <taxon>Eukaryota</taxon>
        <taxon>Viridiplantae</taxon>
        <taxon>Streptophyta</taxon>
        <taxon>Embryophyta</taxon>
        <taxon>Tracheophyta</taxon>
        <taxon>Spermatophyta</taxon>
        <taxon>Magnoliopsida</taxon>
        <taxon>eudicotyledons</taxon>
        <taxon>Gunneridae</taxon>
        <taxon>Pentapetalae</taxon>
        <taxon>rosids</taxon>
        <taxon>fabids</taxon>
        <taxon>Malpighiales</taxon>
        <taxon>Salicaceae</taxon>
        <taxon>Saliceae</taxon>
        <taxon>Populus</taxon>
    </lineage>
</organism>
<dbReference type="OrthoDB" id="10264870at2759"/>
<dbReference type="GO" id="GO:0000124">
    <property type="term" value="C:SAGA complex"/>
    <property type="evidence" value="ECO:0007669"/>
    <property type="project" value="TreeGrafter"/>
</dbReference>
<dbReference type="PANTHER" id="PTHR21277:SF5">
    <property type="entry name" value="TRANSCRIPTIONAL ADAPTER 1"/>
    <property type="match status" value="1"/>
</dbReference>
<protein>
    <recommendedName>
        <fullName evidence="8">Transcriptional coactivator Hfi1/Transcriptional adapter 1</fullName>
    </recommendedName>
</protein>
<proteinExistence type="predicted"/>
<name>A0A8X7XTX1_POPTO</name>
<dbReference type="GO" id="GO:0006357">
    <property type="term" value="P:regulation of transcription by RNA polymerase II"/>
    <property type="evidence" value="ECO:0007669"/>
    <property type="project" value="TreeGrafter"/>
</dbReference>
<evidence type="ECO:0000256" key="3">
    <source>
        <dbReference type="ARBA" id="ARBA00023163"/>
    </source>
</evidence>
<feature type="region of interest" description="Disordered" evidence="5">
    <location>
        <begin position="193"/>
        <end position="220"/>
    </location>
</feature>
<evidence type="ECO:0000256" key="5">
    <source>
        <dbReference type="SAM" id="MobiDB-lite"/>
    </source>
</evidence>
<dbReference type="InterPro" id="IPR024738">
    <property type="entry name" value="Hfi1/Tada1"/>
</dbReference>
<dbReference type="PANTHER" id="PTHR21277">
    <property type="entry name" value="TRANSCRIPTIONAL ADAPTER 1"/>
    <property type="match status" value="1"/>
</dbReference>
<keyword evidence="7" id="KW-1185">Reference proteome</keyword>
<dbReference type="EMBL" id="JAAWWB010000035">
    <property type="protein sequence ID" value="KAG6740188.1"/>
    <property type="molecule type" value="Genomic_DNA"/>
</dbReference>
<dbReference type="Proteomes" id="UP000886885">
    <property type="component" value="Chromosome 18A"/>
</dbReference>
<keyword evidence="2" id="KW-0805">Transcription regulation</keyword>
<feature type="compositionally biased region" description="Polar residues" evidence="5">
    <location>
        <begin position="108"/>
        <end position="121"/>
    </location>
</feature>
<dbReference type="Pfam" id="PF12767">
    <property type="entry name" value="SAGA-Tad1"/>
    <property type="match status" value="1"/>
</dbReference>
<reference evidence="6" key="1">
    <citation type="journal article" date="2020" name="bioRxiv">
        <title>Hybrid origin of Populus tomentosa Carr. identified through genome sequencing and phylogenomic analysis.</title>
        <authorList>
            <person name="An X."/>
            <person name="Gao K."/>
            <person name="Chen Z."/>
            <person name="Li J."/>
            <person name="Yang X."/>
            <person name="Yang X."/>
            <person name="Zhou J."/>
            <person name="Guo T."/>
            <person name="Zhao T."/>
            <person name="Huang S."/>
            <person name="Miao D."/>
            <person name="Khan W.U."/>
            <person name="Rao P."/>
            <person name="Ye M."/>
            <person name="Lei B."/>
            <person name="Liao W."/>
            <person name="Wang J."/>
            <person name="Ji L."/>
            <person name="Li Y."/>
            <person name="Guo B."/>
            <person name="Mustafa N.S."/>
            <person name="Li S."/>
            <person name="Yun Q."/>
            <person name="Keller S.R."/>
            <person name="Mao J."/>
            <person name="Zhang R."/>
            <person name="Strauss S.H."/>
        </authorList>
    </citation>
    <scope>NUCLEOTIDE SEQUENCE</scope>
    <source>
        <strain evidence="6">GM15</strain>
        <tissue evidence="6">Leaf</tissue>
    </source>
</reference>
<dbReference type="GO" id="GO:0005634">
    <property type="term" value="C:nucleus"/>
    <property type="evidence" value="ECO:0007669"/>
    <property type="project" value="UniProtKB-SubCell"/>
</dbReference>
<comment type="caution">
    <text evidence="6">The sequence shown here is derived from an EMBL/GenBank/DDBJ whole genome shotgun (WGS) entry which is preliminary data.</text>
</comment>
<evidence type="ECO:0000256" key="4">
    <source>
        <dbReference type="ARBA" id="ARBA00023242"/>
    </source>
</evidence>
<dbReference type="CDD" id="cd22933">
    <property type="entry name" value="HFD_HFI1"/>
    <property type="match status" value="1"/>
</dbReference>
<feature type="compositionally biased region" description="Basic and acidic residues" evidence="5">
    <location>
        <begin position="136"/>
        <end position="146"/>
    </location>
</feature>
<evidence type="ECO:0008006" key="8">
    <source>
        <dbReference type="Google" id="ProtNLM"/>
    </source>
</evidence>
<comment type="subcellular location">
    <subcellularLocation>
        <location evidence="1">Nucleus</location>
    </subcellularLocation>
</comment>
<keyword evidence="3" id="KW-0804">Transcription</keyword>
<feature type="region of interest" description="Disordered" evidence="5">
    <location>
        <begin position="82"/>
        <end position="157"/>
    </location>
</feature>
<evidence type="ECO:0000256" key="1">
    <source>
        <dbReference type="ARBA" id="ARBA00004123"/>
    </source>
</evidence>